<sequence>MNGREYLIRHIGRSASLEDLRNLALTARNGQAILLRQVAEVNFAAAIKRGDAGFNGEAAVILSIQKQPTADTVDLTRRLESALADMEKSLPAGVLQPQVIFRQADFIQASIDNLQAKLLLAACLVAAVLFFFLGNLRTMLISLTAIPLSILIAVLVFKWLGLSINTMTLGGLALLTGCNITDDESVEAALLTMSRFNDRVQGWLFDPNQLAPTYPESMLTRPFPFNAYYGEDEVREVDAAAFRLEISGLVADKHAWTLDELHALPQFDQVTRHICVEGWSAIGKWGGIPFASFLRRVGADLGAKYVGFKCADDYYTSIDMATALHPQTQLTLSYDGQTLPASYGFPMKLRMPTKLGYKNPKHIQALFVTNTYPGGYWEDQGYNWFGGS</sequence>
<proteinExistence type="predicted"/>
<evidence type="ECO:0000259" key="2">
    <source>
        <dbReference type="Pfam" id="PF00174"/>
    </source>
</evidence>
<dbReference type="InterPro" id="IPR000572">
    <property type="entry name" value="OxRdtase_Mopterin-bd_dom"/>
</dbReference>
<dbReference type="GO" id="GO:0005886">
    <property type="term" value="C:plasma membrane"/>
    <property type="evidence" value="ECO:0007669"/>
    <property type="project" value="TreeGrafter"/>
</dbReference>
<feature type="transmembrane region" description="Helical" evidence="1">
    <location>
        <begin position="139"/>
        <end position="160"/>
    </location>
</feature>
<keyword evidence="1" id="KW-1133">Transmembrane helix</keyword>
<dbReference type="Pfam" id="PF00873">
    <property type="entry name" value="ACR_tran"/>
    <property type="match status" value="1"/>
</dbReference>
<dbReference type="SUPFAM" id="SSF82866">
    <property type="entry name" value="Multidrug efflux transporter AcrB transmembrane domain"/>
    <property type="match status" value="1"/>
</dbReference>
<keyword evidence="1" id="KW-0812">Transmembrane</keyword>
<organism evidence="3">
    <name type="scientific">bioreactor metagenome</name>
    <dbReference type="NCBI Taxonomy" id="1076179"/>
    <lineage>
        <taxon>unclassified sequences</taxon>
        <taxon>metagenomes</taxon>
        <taxon>ecological metagenomes</taxon>
    </lineage>
</organism>
<evidence type="ECO:0000313" key="3">
    <source>
        <dbReference type="EMBL" id="MPM76014.1"/>
    </source>
</evidence>
<comment type="caution">
    <text evidence="3">The sequence shown here is derived from an EMBL/GenBank/DDBJ whole genome shotgun (WGS) entry which is preliminary data.</text>
</comment>
<dbReference type="PRINTS" id="PR00702">
    <property type="entry name" value="ACRIFLAVINRP"/>
</dbReference>
<dbReference type="SUPFAM" id="SSF56524">
    <property type="entry name" value="Oxidoreductase molybdopterin-binding domain"/>
    <property type="match status" value="1"/>
</dbReference>
<dbReference type="SUPFAM" id="SSF82693">
    <property type="entry name" value="Multidrug efflux transporter AcrB pore domain, PN1, PN2, PC1 and PC2 subdomains"/>
    <property type="match status" value="1"/>
</dbReference>
<accession>A0A645CGF2</accession>
<dbReference type="GO" id="GO:0042910">
    <property type="term" value="F:xenobiotic transmembrane transporter activity"/>
    <property type="evidence" value="ECO:0007669"/>
    <property type="project" value="TreeGrafter"/>
</dbReference>
<dbReference type="Gene3D" id="3.90.420.10">
    <property type="entry name" value="Oxidoreductase, molybdopterin-binding domain"/>
    <property type="match status" value="1"/>
</dbReference>
<dbReference type="InterPro" id="IPR027463">
    <property type="entry name" value="AcrB_DN_DC_subdom"/>
</dbReference>
<dbReference type="InterPro" id="IPR001036">
    <property type="entry name" value="Acrflvin-R"/>
</dbReference>
<dbReference type="InterPro" id="IPR036374">
    <property type="entry name" value="OxRdtase_Mopterin-bd_sf"/>
</dbReference>
<reference evidence="3" key="1">
    <citation type="submission" date="2019-08" db="EMBL/GenBank/DDBJ databases">
        <authorList>
            <person name="Kucharzyk K."/>
            <person name="Murdoch R.W."/>
            <person name="Higgins S."/>
            <person name="Loffler F."/>
        </authorList>
    </citation>
    <scope>NUCLEOTIDE SEQUENCE</scope>
</reference>
<keyword evidence="1" id="KW-0472">Membrane</keyword>
<gene>
    <name evidence="3" type="primary">mdtB_12</name>
    <name evidence="3" type="ORF">SDC9_123009</name>
</gene>
<dbReference type="Gene3D" id="1.20.1640.10">
    <property type="entry name" value="Multidrug efflux transporter AcrB transmembrane domain"/>
    <property type="match status" value="1"/>
</dbReference>
<dbReference type="Pfam" id="PF00174">
    <property type="entry name" value="Oxidored_molyb"/>
    <property type="match status" value="1"/>
</dbReference>
<name>A0A645CGF2_9ZZZZ</name>
<feature type="transmembrane region" description="Helical" evidence="1">
    <location>
        <begin position="116"/>
        <end position="133"/>
    </location>
</feature>
<dbReference type="Gene3D" id="3.30.70.1320">
    <property type="entry name" value="Multidrug efflux transporter AcrB pore domain like"/>
    <property type="match status" value="1"/>
</dbReference>
<dbReference type="PANTHER" id="PTHR32063:SF4">
    <property type="entry name" value="SLR6043 PROTEIN"/>
    <property type="match status" value="1"/>
</dbReference>
<dbReference type="PANTHER" id="PTHR32063">
    <property type="match status" value="1"/>
</dbReference>
<protein>
    <submittedName>
        <fullName evidence="3">Multidrug resistance protein MdtB</fullName>
    </submittedName>
</protein>
<evidence type="ECO:0000256" key="1">
    <source>
        <dbReference type="SAM" id="Phobius"/>
    </source>
</evidence>
<feature type="domain" description="Oxidoreductase molybdopterin-binding" evidence="2">
    <location>
        <begin position="234"/>
        <end position="377"/>
    </location>
</feature>
<dbReference type="Gene3D" id="3.30.2090.10">
    <property type="entry name" value="Multidrug efflux transporter AcrB TolC docking domain, DN and DC subdomains"/>
    <property type="match status" value="1"/>
</dbReference>
<dbReference type="EMBL" id="VSSQ01027013">
    <property type="protein sequence ID" value="MPM76014.1"/>
    <property type="molecule type" value="Genomic_DNA"/>
</dbReference>
<dbReference type="AlphaFoldDB" id="A0A645CGF2"/>